<dbReference type="Gene3D" id="3.55.10.10">
    <property type="entry name" value="Archease domain"/>
    <property type="match status" value="1"/>
</dbReference>
<dbReference type="SMR" id="A0A832T6R6"/>
<accession>A0A832T6R6</accession>
<sequence>MPWEEIEHTADAAFRVWADTPEDLLVEAAKALFDLITDLDAVEPEEEVEIEAEGGDLVELLHDWLEEIHFRHEIDGMLFSDFEVKELKKEEGWKVRGVARGEPYDPDRHPFHTEVKAVTYHNMKVEREDGRWVAEYVVDL</sequence>
<dbReference type="Pfam" id="PF01951">
    <property type="entry name" value="Archease"/>
    <property type="match status" value="1"/>
</dbReference>
<feature type="domain" description="Archease" evidence="6">
    <location>
        <begin position="3"/>
        <end position="140"/>
    </location>
</feature>
<evidence type="ECO:0000256" key="5">
    <source>
        <dbReference type="HAMAP-Rule" id="MF_01222"/>
    </source>
</evidence>
<keyword evidence="4 5" id="KW-0106">Calcium</keyword>
<comment type="caution">
    <text evidence="7">The sequence shown here is derived from an EMBL/GenBank/DDBJ whole genome shotgun (WGS) entry which is preliminary data.</text>
</comment>
<feature type="binding site" evidence="5">
    <location>
        <position position="139"/>
    </location>
    <ligand>
        <name>Ca(2+)</name>
        <dbReference type="ChEBI" id="CHEBI:29108"/>
    </ligand>
</feature>
<keyword evidence="2 5" id="KW-0819">tRNA processing</keyword>
<dbReference type="GO" id="GO:0006388">
    <property type="term" value="P:tRNA splicing, via endonucleolytic cleavage and ligation"/>
    <property type="evidence" value="ECO:0007669"/>
    <property type="project" value="UniProtKB-UniRule"/>
</dbReference>
<dbReference type="GeneID" id="1477531"/>
<dbReference type="PANTHER" id="PTHR12682">
    <property type="entry name" value="ARCHEASE"/>
    <property type="match status" value="1"/>
</dbReference>
<dbReference type="Proteomes" id="UP000619545">
    <property type="component" value="Unassembled WGS sequence"/>
</dbReference>
<comment type="similarity">
    <text evidence="1 5">Belongs to the archease family.</text>
</comment>
<evidence type="ECO:0000256" key="3">
    <source>
        <dbReference type="ARBA" id="ARBA00022723"/>
    </source>
</evidence>
<gene>
    <name evidence="7" type="ORF">HA336_05290</name>
</gene>
<proteinExistence type="inferred from homology"/>
<evidence type="ECO:0000256" key="4">
    <source>
        <dbReference type="ARBA" id="ARBA00022837"/>
    </source>
</evidence>
<evidence type="ECO:0000313" key="8">
    <source>
        <dbReference type="Proteomes" id="UP000619545"/>
    </source>
</evidence>
<evidence type="ECO:0000259" key="6">
    <source>
        <dbReference type="Pfam" id="PF01951"/>
    </source>
</evidence>
<dbReference type="InterPro" id="IPR002804">
    <property type="entry name" value="Archease"/>
</dbReference>
<feature type="binding site" evidence="5">
    <location>
        <position position="140"/>
    </location>
    <ligand>
        <name>Ca(2+)</name>
        <dbReference type="ChEBI" id="CHEBI:29108"/>
    </ligand>
</feature>
<dbReference type="PANTHER" id="PTHR12682:SF11">
    <property type="entry name" value="PROTEIN ARCHEASE"/>
    <property type="match status" value="1"/>
</dbReference>
<feature type="binding site" evidence="5">
    <location>
        <position position="11"/>
    </location>
    <ligand>
        <name>Ca(2+)</name>
        <dbReference type="ChEBI" id="CHEBI:29108"/>
    </ligand>
</feature>
<dbReference type="HAMAP" id="MF_01222">
    <property type="entry name" value="Archease_arch"/>
    <property type="match status" value="1"/>
</dbReference>
<dbReference type="NCBIfam" id="NF001617">
    <property type="entry name" value="PRK00407.1"/>
    <property type="match status" value="1"/>
</dbReference>
<dbReference type="SUPFAM" id="SSF69819">
    <property type="entry name" value="MTH1598-like"/>
    <property type="match status" value="1"/>
</dbReference>
<dbReference type="AlphaFoldDB" id="A0A832T6R6"/>
<evidence type="ECO:0000313" key="7">
    <source>
        <dbReference type="EMBL" id="HII70629.1"/>
    </source>
</evidence>
<dbReference type="InterPro" id="IPR036820">
    <property type="entry name" value="Archease_dom_sf"/>
</dbReference>
<reference evidence="7" key="1">
    <citation type="journal article" date="2020" name="bioRxiv">
        <title>A rank-normalized archaeal taxonomy based on genome phylogeny resolves widespread incomplete and uneven classifications.</title>
        <authorList>
            <person name="Rinke C."/>
            <person name="Chuvochina M."/>
            <person name="Mussig A.J."/>
            <person name="Chaumeil P.-A."/>
            <person name="Waite D.W."/>
            <person name="Whitman W.B."/>
            <person name="Parks D.H."/>
            <person name="Hugenholtz P."/>
        </authorList>
    </citation>
    <scope>NUCLEOTIDE SEQUENCE</scope>
    <source>
        <strain evidence="7">UBA8853</strain>
    </source>
</reference>
<dbReference type="InterPro" id="IPR023572">
    <property type="entry name" value="Archease_dom"/>
</dbReference>
<dbReference type="RefSeq" id="WP_011018600.1">
    <property type="nucleotide sequence ID" value="NZ_DUJS01000004.1"/>
</dbReference>
<comment type="function">
    <text evidence="5">Activates the tRNA-splicing ligase complex by facilitating the enzymatic turnover of catalytic subunit RtcB. Acts by promoting the guanylylation of RtcB, a key intermediate step in tRNA ligation. Can also alter the NTP specificity of RtcB such that ATP, dGTP or ITP is used efficiently.</text>
</comment>
<name>A0A832T6R6_9EURY</name>
<evidence type="ECO:0000256" key="2">
    <source>
        <dbReference type="ARBA" id="ARBA00022694"/>
    </source>
</evidence>
<dbReference type="EMBL" id="DUJS01000004">
    <property type="protein sequence ID" value="HII70629.1"/>
    <property type="molecule type" value="Genomic_DNA"/>
</dbReference>
<organism evidence="7 8">
    <name type="scientific">Methanopyrus kandleri</name>
    <dbReference type="NCBI Taxonomy" id="2320"/>
    <lineage>
        <taxon>Archaea</taxon>
        <taxon>Methanobacteriati</taxon>
        <taxon>Methanobacteriota</taxon>
        <taxon>Methanomada group</taxon>
        <taxon>Methanopyri</taxon>
        <taxon>Methanopyrales</taxon>
        <taxon>Methanopyraceae</taxon>
        <taxon>Methanopyrus</taxon>
    </lineage>
</organism>
<protein>
    <recommendedName>
        <fullName evidence="5">Protein archease</fullName>
    </recommendedName>
</protein>
<dbReference type="OMA" id="AITYHKM"/>
<dbReference type="InterPro" id="IPR022952">
    <property type="entry name" value="Archease_arc"/>
</dbReference>
<evidence type="ECO:0000256" key="1">
    <source>
        <dbReference type="ARBA" id="ARBA00007963"/>
    </source>
</evidence>
<keyword evidence="3 5" id="KW-0479">Metal-binding</keyword>
<dbReference type="GO" id="GO:0005509">
    <property type="term" value="F:calcium ion binding"/>
    <property type="evidence" value="ECO:0007669"/>
    <property type="project" value="UniProtKB-UniRule"/>
</dbReference>